<keyword evidence="2" id="KW-1185">Reference proteome</keyword>
<gene>
    <name evidence="1" type="ORF">TVAG_076070</name>
</gene>
<dbReference type="InParanoid" id="A2D9K4"/>
<dbReference type="VEuPathDB" id="TrichDB:TVAG_076070"/>
<reference evidence="1" key="2">
    <citation type="journal article" date="2007" name="Science">
        <title>Draft genome sequence of the sexually transmitted pathogen Trichomonas vaginalis.</title>
        <authorList>
            <person name="Carlton J.M."/>
            <person name="Hirt R.P."/>
            <person name="Silva J.C."/>
            <person name="Delcher A.L."/>
            <person name="Schatz M."/>
            <person name="Zhao Q."/>
            <person name="Wortman J.R."/>
            <person name="Bidwell S.L."/>
            <person name="Alsmark U.C.M."/>
            <person name="Besteiro S."/>
            <person name="Sicheritz-Ponten T."/>
            <person name="Noel C.J."/>
            <person name="Dacks J.B."/>
            <person name="Foster P.G."/>
            <person name="Simillion C."/>
            <person name="Van de Peer Y."/>
            <person name="Miranda-Saavedra D."/>
            <person name="Barton G.J."/>
            <person name="Westrop G.D."/>
            <person name="Mueller S."/>
            <person name="Dessi D."/>
            <person name="Fiori P.L."/>
            <person name="Ren Q."/>
            <person name="Paulsen I."/>
            <person name="Zhang H."/>
            <person name="Bastida-Corcuera F.D."/>
            <person name="Simoes-Barbosa A."/>
            <person name="Brown M.T."/>
            <person name="Hayes R.D."/>
            <person name="Mukherjee M."/>
            <person name="Okumura C.Y."/>
            <person name="Schneider R."/>
            <person name="Smith A.J."/>
            <person name="Vanacova S."/>
            <person name="Villalvazo M."/>
            <person name="Haas B.J."/>
            <person name="Pertea M."/>
            <person name="Feldblyum T.V."/>
            <person name="Utterback T.R."/>
            <person name="Shu C.L."/>
            <person name="Osoegawa K."/>
            <person name="de Jong P.J."/>
            <person name="Hrdy I."/>
            <person name="Horvathova L."/>
            <person name="Zubacova Z."/>
            <person name="Dolezal P."/>
            <person name="Malik S.B."/>
            <person name="Logsdon J.M. Jr."/>
            <person name="Henze K."/>
            <person name="Gupta A."/>
            <person name="Wang C.C."/>
            <person name="Dunne R.L."/>
            <person name="Upcroft J.A."/>
            <person name="Upcroft P."/>
            <person name="White O."/>
            <person name="Salzberg S.L."/>
            <person name="Tang P."/>
            <person name="Chiu C.-H."/>
            <person name="Lee Y.-S."/>
            <person name="Embley T.M."/>
            <person name="Coombs G.H."/>
            <person name="Mottram J.C."/>
            <person name="Tachezy J."/>
            <person name="Fraser-Liggett C.M."/>
            <person name="Johnson P.J."/>
        </authorList>
    </citation>
    <scope>NUCLEOTIDE SEQUENCE [LARGE SCALE GENOMIC DNA]</scope>
    <source>
        <strain evidence="1">G3</strain>
    </source>
</reference>
<dbReference type="VEuPathDB" id="TrichDB:TVAGG3_0293060"/>
<name>A2D9K4_TRIV3</name>
<dbReference type="EMBL" id="DS113181">
    <property type="protein sequence ID" value="EAY22860.1"/>
    <property type="molecule type" value="Genomic_DNA"/>
</dbReference>
<proteinExistence type="predicted"/>
<organism evidence="1 2">
    <name type="scientific">Trichomonas vaginalis (strain ATCC PRA-98 / G3)</name>
    <dbReference type="NCBI Taxonomy" id="412133"/>
    <lineage>
        <taxon>Eukaryota</taxon>
        <taxon>Metamonada</taxon>
        <taxon>Parabasalia</taxon>
        <taxon>Trichomonadida</taxon>
        <taxon>Trichomonadidae</taxon>
        <taxon>Trichomonas</taxon>
    </lineage>
</organism>
<evidence type="ECO:0000313" key="1">
    <source>
        <dbReference type="EMBL" id="EAY22860.1"/>
    </source>
</evidence>
<reference evidence="1" key="1">
    <citation type="submission" date="2006-10" db="EMBL/GenBank/DDBJ databases">
        <authorList>
            <person name="Amadeo P."/>
            <person name="Zhao Q."/>
            <person name="Wortman J."/>
            <person name="Fraser-Liggett C."/>
            <person name="Carlton J."/>
        </authorList>
    </citation>
    <scope>NUCLEOTIDE SEQUENCE</scope>
    <source>
        <strain evidence="1">G3</strain>
    </source>
</reference>
<evidence type="ECO:0000313" key="2">
    <source>
        <dbReference type="Proteomes" id="UP000001542"/>
    </source>
</evidence>
<dbReference type="AlphaFoldDB" id="A2D9K4"/>
<dbReference type="KEGG" id="tva:5468419"/>
<protein>
    <submittedName>
        <fullName evidence="1">Uncharacterized protein</fullName>
    </submittedName>
</protein>
<dbReference type="RefSeq" id="XP_001583846.1">
    <property type="nucleotide sequence ID" value="XM_001583796.1"/>
</dbReference>
<accession>A2D9K4</accession>
<dbReference type="SMR" id="A2D9K4"/>
<dbReference type="Proteomes" id="UP000001542">
    <property type="component" value="Unassembled WGS sequence"/>
</dbReference>
<sequence length="192" mass="22495">MTIRRILTPLKQHDIQVTTTKPRNYVKRKTICTIVGEVKDVDLNYIYDVKNRMLGDAELKRLWRIVNAHLHSEGRESLSYPTEWISSSESQKILELIQSLSASVRRIRDVTQTAQYNKEGLLLDQTADLKEQIRKLERKISYKQQHLSEIGTEISKEKLEIGKEKKMFIQKEKPKLAQIARLQKRLEIIANQ</sequence>